<gene>
    <name evidence="3" type="ORF">EV685_2025</name>
</gene>
<dbReference type="RefSeq" id="WP_130481891.1">
    <property type="nucleotide sequence ID" value="NZ_SGWV01000009.1"/>
</dbReference>
<evidence type="ECO:0000256" key="1">
    <source>
        <dbReference type="ARBA" id="ARBA00022729"/>
    </source>
</evidence>
<dbReference type="InterPro" id="IPR038404">
    <property type="entry name" value="TRAP_DctP_sf"/>
</dbReference>
<dbReference type="PANTHER" id="PTHR33376">
    <property type="match status" value="1"/>
</dbReference>
<proteinExistence type="predicted"/>
<evidence type="ECO:0000313" key="3">
    <source>
        <dbReference type="EMBL" id="RZS54548.1"/>
    </source>
</evidence>
<dbReference type="InterPro" id="IPR018389">
    <property type="entry name" value="DctP_fam"/>
</dbReference>
<accession>A0A4Q7LLP3</accession>
<dbReference type="Gene3D" id="3.40.190.170">
    <property type="entry name" value="Bacterial extracellular solute-binding protein, family 7"/>
    <property type="match status" value="1"/>
</dbReference>
<evidence type="ECO:0000313" key="4">
    <source>
        <dbReference type="Proteomes" id="UP000293433"/>
    </source>
</evidence>
<dbReference type="GO" id="GO:0055085">
    <property type="term" value="P:transmembrane transport"/>
    <property type="evidence" value="ECO:0007669"/>
    <property type="project" value="InterPro"/>
</dbReference>
<dbReference type="EMBL" id="SGWV01000009">
    <property type="protein sequence ID" value="RZS54548.1"/>
    <property type="molecule type" value="Genomic_DNA"/>
</dbReference>
<dbReference type="Proteomes" id="UP000293433">
    <property type="component" value="Unassembled WGS sequence"/>
</dbReference>
<name>A0A4Q7LLP3_9BURK</name>
<dbReference type="NCBIfam" id="NF037995">
    <property type="entry name" value="TRAP_S1"/>
    <property type="match status" value="1"/>
</dbReference>
<keyword evidence="4" id="KW-1185">Reference proteome</keyword>
<protein>
    <submittedName>
        <fullName evidence="3">TRAP-type C4-dicarboxylate transport system substrate-binding protein</fullName>
    </submittedName>
</protein>
<dbReference type="CDD" id="cd13670">
    <property type="entry name" value="PBP2_TRAP_Tp0957_like"/>
    <property type="match status" value="1"/>
</dbReference>
<organism evidence="3 4">
    <name type="scientific">Sphaerotilus mobilis</name>
    <dbReference type="NCBI Taxonomy" id="47994"/>
    <lineage>
        <taxon>Bacteria</taxon>
        <taxon>Pseudomonadati</taxon>
        <taxon>Pseudomonadota</taxon>
        <taxon>Betaproteobacteria</taxon>
        <taxon>Burkholderiales</taxon>
        <taxon>Sphaerotilaceae</taxon>
        <taxon>Sphaerotilus</taxon>
    </lineage>
</organism>
<evidence type="ECO:0000256" key="2">
    <source>
        <dbReference type="SAM" id="SignalP"/>
    </source>
</evidence>
<dbReference type="AlphaFoldDB" id="A0A4Q7LLP3"/>
<sequence>MTAVLRHRLRPALLVLTLLAGLVGSNGTALAADPKPLRIGTLVPKNSLYHRQLLEIGEAWRAAQGGAGKFLVFPDGSQGGEAEMARRMRIGQLQGALMSVVGLQEIEPSIAALQSLPLAFRSWEEVDHVREKMRATMERKFLDRGFVVLAWGDAGWVRFFSKEPAFRPTDFQRMKFFAWGSEPAQQEIMKSLGYTPVPLETNDILPAIQTGMIGVVPSTPYFALASQIYASAPNMLEINWAPIVGALVVTRKAWDEMTPEAQTALRNAGEKAGVQLRAQARREVDEAVDAMKKRGLTVNRPSPEQLKEWTALAEQLYPRIRGTLVDAATFDEVFALLKAYRASAPAGKTR</sequence>
<dbReference type="OrthoDB" id="9794826at2"/>
<comment type="caution">
    <text evidence="3">The sequence shown here is derived from an EMBL/GenBank/DDBJ whole genome shotgun (WGS) entry which is preliminary data.</text>
</comment>
<feature type="chain" id="PRO_5021008947" evidence="2">
    <location>
        <begin position="32"/>
        <end position="350"/>
    </location>
</feature>
<dbReference type="PANTHER" id="PTHR33376:SF5">
    <property type="entry name" value="EXTRACYTOPLASMIC SOLUTE RECEPTOR PROTEIN"/>
    <property type="match status" value="1"/>
</dbReference>
<dbReference type="Pfam" id="PF03480">
    <property type="entry name" value="DctP"/>
    <property type="match status" value="1"/>
</dbReference>
<keyword evidence="1 2" id="KW-0732">Signal</keyword>
<feature type="signal peptide" evidence="2">
    <location>
        <begin position="1"/>
        <end position="31"/>
    </location>
</feature>
<reference evidence="3 4" key="1">
    <citation type="submission" date="2019-02" db="EMBL/GenBank/DDBJ databases">
        <title>Genomic Encyclopedia of Type Strains, Phase IV (KMG-IV): sequencing the most valuable type-strain genomes for metagenomic binning, comparative biology and taxonomic classification.</title>
        <authorList>
            <person name="Goeker M."/>
        </authorList>
    </citation>
    <scope>NUCLEOTIDE SEQUENCE [LARGE SCALE GENOMIC DNA]</scope>
    <source>
        <strain evidence="3 4">DSM 10617</strain>
    </source>
</reference>